<dbReference type="AlphaFoldDB" id="A0A6A6VSX8"/>
<evidence type="ECO:0000256" key="1">
    <source>
        <dbReference type="SAM" id="MobiDB-lite"/>
    </source>
</evidence>
<dbReference type="RefSeq" id="XP_033596229.1">
    <property type="nucleotide sequence ID" value="XM_033745834.1"/>
</dbReference>
<dbReference type="GO" id="GO:0006357">
    <property type="term" value="P:regulation of transcription by RNA polymerase II"/>
    <property type="evidence" value="ECO:0007669"/>
    <property type="project" value="TreeGrafter"/>
</dbReference>
<feature type="domain" description="Ppx/GppA phosphatase N-terminal" evidence="2">
    <location>
        <begin position="36"/>
        <end position="345"/>
    </location>
</feature>
<dbReference type="Pfam" id="PF02541">
    <property type="entry name" value="Ppx-GppA"/>
    <property type="match status" value="1"/>
</dbReference>
<proteinExistence type="predicted"/>
<dbReference type="InterPro" id="IPR043129">
    <property type="entry name" value="ATPase_NBD"/>
</dbReference>
<dbReference type="OrthoDB" id="2014654at2759"/>
<name>A0A6A6VSX8_9PEZI</name>
<dbReference type="Gene3D" id="3.30.420.150">
    <property type="entry name" value="Exopolyphosphatase. Domain 2"/>
    <property type="match status" value="1"/>
</dbReference>
<dbReference type="InterPro" id="IPR057512">
    <property type="entry name" value="RTG2_C"/>
</dbReference>
<evidence type="ECO:0000313" key="5">
    <source>
        <dbReference type="Proteomes" id="UP000799437"/>
    </source>
</evidence>
<accession>A0A6A6VSX8</accession>
<dbReference type="PANTHER" id="PTHR30005">
    <property type="entry name" value="EXOPOLYPHOSPHATASE"/>
    <property type="match status" value="1"/>
</dbReference>
<gene>
    <name evidence="4" type="ORF">EJ05DRAFT_489945</name>
</gene>
<feature type="region of interest" description="Disordered" evidence="1">
    <location>
        <begin position="515"/>
        <end position="536"/>
    </location>
</feature>
<dbReference type="Proteomes" id="UP000799437">
    <property type="component" value="Unassembled WGS sequence"/>
</dbReference>
<dbReference type="InterPro" id="IPR050273">
    <property type="entry name" value="GppA/Ppx_hydrolase"/>
</dbReference>
<dbReference type="InterPro" id="IPR003695">
    <property type="entry name" value="Ppx_GppA_N"/>
</dbReference>
<dbReference type="SUPFAM" id="SSF53067">
    <property type="entry name" value="Actin-like ATPase domain"/>
    <property type="match status" value="2"/>
</dbReference>
<reference evidence="4" key="1">
    <citation type="journal article" date="2020" name="Stud. Mycol.">
        <title>101 Dothideomycetes genomes: a test case for predicting lifestyles and emergence of pathogens.</title>
        <authorList>
            <person name="Haridas S."/>
            <person name="Albert R."/>
            <person name="Binder M."/>
            <person name="Bloem J."/>
            <person name="Labutti K."/>
            <person name="Salamov A."/>
            <person name="Andreopoulos B."/>
            <person name="Baker S."/>
            <person name="Barry K."/>
            <person name="Bills G."/>
            <person name="Bluhm B."/>
            <person name="Cannon C."/>
            <person name="Castanera R."/>
            <person name="Culley D."/>
            <person name="Daum C."/>
            <person name="Ezra D."/>
            <person name="Gonzalez J."/>
            <person name="Henrissat B."/>
            <person name="Kuo A."/>
            <person name="Liang C."/>
            <person name="Lipzen A."/>
            <person name="Lutzoni F."/>
            <person name="Magnuson J."/>
            <person name="Mondo S."/>
            <person name="Nolan M."/>
            <person name="Ohm R."/>
            <person name="Pangilinan J."/>
            <person name="Park H.-J."/>
            <person name="Ramirez L."/>
            <person name="Alfaro M."/>
            <person name="Sun H."/>
            <person name="Tritt A."/>
            <person name="Yoshinaga Y."/>
            <person name="Zwiers L.-H."/>
            <person name="Turgeon B."/>
            <person name="Goodwin S."/>
            <person name="Spatafora J."/>
            <person name="Crous P."/>
            <person name="Grigoriev I."/>
        </authorList>
    </citation>
    <scope>NUCLEOTIDE SEQUENCE</scope>
    <source>
        <strain evidence="4">CBS 121739</strain>
    </source>
</reference>
<keyword evidence="5" id="KW-1185">Reference proteome</keyword>
<evidence type="ECO:0000259" key="2">
    <source>
        <dbReference type="Pfam" id="PF02541"/>
    </source>
</evidence>
<evidence type="ECO:0000259" key="3">
    <source>
        <dbReference type="Pfam" id="PF23566"/>
    </source>
</evidence>
<sequence length="601" mass="64240">MPHLPVEKPGYKAIVDMGSNGIRFSITDTSPEVARILPVIYQHRTGISLYDAQWQGSDAIPIPSSTINEVTAALKAFQRTCAAFGVPKSNVRIVATEATRTAKNSVELQQSIKHETGLDVEMYPKDTEGLVGAYGVASSFDAVRGLVMDLGGGSTQITWLVFPDHDHPEKVSLSDKFSVSMPYGAAALLRRLREAEASGADAVAALKSEITTAMKDAVHAIGIPDHLLADADGKGLNLYLSGGGFRGWGFVQMHTHPVQPYPIPLINGFRIAPAAFYNTSAITSAVASLVSDDHSAIFRVSARRATQVPAVALLVECLLAALPTISDVFFAQGGVREGTLFRELANDIRTQDPLHVASAPFAPPHAHLLAPILSHAIPSHDTHTPGELTCPYTPADISAFAGTLYMHAALPSDVRAAAALRSTTTGALAGTHGLSHVRRAELAVLLCESYGGRKALTGADLVFYTSLVRLLPAAKAWWVMYLGRVAGVVRGVWPAGVVVGDVARLSAGWVVRGDGEKGGEGRVEKEKEGKGEKEKEKKRKVATVRFELELHGPEGAALWTEDVQGKVRAVEKAGKRKHWVDLDTGFGVDVVVRRSIYTCPP</sequence>
<feature type="domain" description="RTG2 C-terminal" evidence="3">
    <location>
        <begin position="352"/>
        <end position="593"/>
    </location>
</feature>
<feature type="compositionally biased region" description="Basic and acidic residues" evidence="1">
    <location>
        <begin position="515"/>
        <end position="535"/>
    </location>
</feature>
<dbReference type="GeneID" id="54486888"/>
<dbReference type="EMBL" id="ML996583">
    <property type="protein sequence ID" value="KAF2753778.1"/>
    <property type="molecule type" value="Genomic_DNA"/>
</dbReference>
<organism evidence="4 5">
    <name type="scientific">Pseudovirgaria hyperparasitica</name>
    <dbReference type="NCBI Taxonomy" id="470096"/>
    <lineage>
        <taxon>Eukaryota</taxon>
        <taxon>Fungi</taxon>
        <taxon>Dikarya</taxon>
        <taxon>Ascomycota</taxon>
        <taxon>Pezizomycotina</taxon>
        <taxon>Dothideomycetes</taxon>
        <taxon>Dothideomycetes incertae sedis</taxon>
        <taxon>Acrospermales</taxon>
        <taxon>Acrospermaceae</taxon>
        <taxon>Pseudovirgaria</taxon>
    </lineage>
</organism>
<dbReference type="PANTHER" id="PTHR30005:SF0">
    <property type="entry name" value="RETROGRADE REGULATION PROTEIN 2"/>
    <property type="match status" value="1"/>
</dbReference>
<protein>
    <submittedName>
        <fullName evidence="4">Ppx-GppA-domain-containing protein</fullName>
    </submittedName>
</protein>
<dbReference type="Pfam" id="PF23566">
    <property type="entry name" value="RTG2_C"/>
    <property type="match status" value="1"/>
</dbReference>
<dbReference type="Gene3D" id="3.30.420.40">
    <property type="match status" value="1"/>
</dbReference>
<evidence type="ECO:0000313" key="4">
    <source>
        <dbReference type="EMBL" id="KAF2753778.1"/>
    </source>
</evidence>
<dbReference type="FunFam" id="3.30.420.40:FF:000191">
    <property type="entry name" value="Retrograde regulation protein 2"/>
    <property type="match status" value="1"/>
</dbReference>